<accession>A0A2U8QC72</accession>
<organism evidence="1 2">
    <name type="scientific">Bradyrhizobium symbiodeficiens</name>
    <dbReference type="NCBI Taxonomy" id="1404367"/>
    <lineage>
        <taxon>Bacteria</taxon>
        <taxon>Pseudomonadati</taxon>
        <taxon>Pseudomonadota</taxon>
        <taxon>Alphaproteobacteria</taxon>
        <taxon>Hyphomicrobiales</taxon>
        <taxon>Nitrobacteraceae</taxon>
        <taxon>Bradyrhizobium</taxon>
    </lineage>
</organism>
<reference evidence="1 2" key="1">
    <citation type="journal article" date="2020" name="Int. J. Syst. Evol. Microbiol.">
        <title>Description and complete genome sequences of Bradyrhizobium symbiodeficiens sp. nov., a non-symbiotic bacterium associated with legumes native to Canada.</title>
        <authorList>
            <person name="Bromfield E.S.P."/>
            <person name="Cloutier S."/>
            <person name="Nguyen H.D.T."/>
        </authorList>
    </citation>
    <scope>NUCLEOTIDE SEQUENCE [LARGE SCALE GENOMIC DNA]</scope>
    <source>
        <strain evidence="1 2">101S1MB</strain>
    </source>
</reference>
<dbReference type="EMBL" id="CP050066">
    <property type="protein sequence ID" value="QIP11058.2"/>
    <property type="molecule type" value="Genomic_DNA"/>
</dbReference>
<dbReference type="AlphaFoldDB" id="A0A2U8QC72"/>
<sequence>MKMGMLDPGRFLVSCSYCNAWPMAANVKRSSWMATPHEVRFVCTRCHREETAIVSASGELTPIKRVDVPPRDVAVAWAQAQRSRGRA</sequence>
<evidence type="ECO:0000313" key="2">
    <source>
        <dbReference type="Proteomes" id="UP000500895"/>
    </source>
</evidence>
<dbReference type="RefSeq" id="WP_244637442.1">
    <property type="nucleotide sequence ID" value="NZ_CP050066.2"/>
</dbReference>
<dbReference type="Proteomes" id="UP000500895">
    <property type="component" value="Chromosome"/>
</dbReference>
<protein>
    <submittedName>
        <fullName evidence="1">Uncharacterized protein</fullName>
    </submittedName>
</protein>
<evidence type="ECO:0000313" key="1">
    <source>
        <dbReference type="EMBL" id="QIP11058.2"/>
    </source>
</evidence>
<name>A0A2U8QC72_9BRAD</name>
<gene>
    <name evidence="1" type="ORF">HAV00_26925</name>
</gene>
<proteinExistence type="predicted"/>